<evidence type="ECO:0000259" key="12">
    <source>
        <dbReference type="Pfam" id="PF08264"/>
    </source>
</evidence>
<feature type="transmembrane region" description="Helical" evidence="10">
    <location>
        <begin position="200"/>
        <end position="218"/>
    </location>
</feature>
<proteinExistence type="inferred from homology"/>
<evidence type="ECO:0000256" key="4">
    <source>
        <dbReference type="ARBA" id="ARBA00022741"/>
    </source>
</evidence>
<dbReference type="InterPro" id="IPR002300">
    <property type="entry name" value="aa-tRNA-synth_Ia"/>
</dbReference>
<dbReference type="SUPFAM" id="SSF47323">
    <property type="entry name" value="Anticodon-binding domain of a subclass of class I aminoacyl-tRNA synthetases"/>
    <property type="match status" value="1"/>
</dbReference>
<dbReference type="PANTHER" id="PTHR42765">
    <property type="entry name" value="SOLEUCYL-TRNA SYNTHETASE"/>
    <property type="match status" value="1"/>
</dbReference>
<evidence type="ECO:0000256" key="3">
    <source>
        <dbReference type="ARBA" id="ARBA00022598"/>
    </source>
</evidence>
<protein>
    <submittedName>
        <fullName evidence="13">Class I tRNA ligase family protein</fullName>
    </submittedName>
</protein>
<comment type="catalytic activity">
    <reaction evidence="8">
        <text>tRNA(Ile) + L-isoleucine + ATP = L-isoleucyl-tRNA(Ile) + AMP + diphosphate</text>
        <dbReference type="Rhea" id="RHEA:11060"/>
        <dbReference type="Rhea" id="RHEA-COMP:9666"/>
        <dbReference type="Rhea" id="RHEA-COMP:9695"/>
        <dbReference type="ChEBI" id="CHEBI:30616"/>
        <dbReference type="ChEBI" id="CHEBI:33019"/>
        <dbReference type="ChEBI" id="CHEBI:58045"/>
        <dbReference type="ChEBI" id="CHEBI:78442"/>
        <dbReference type="ChEBI" id="CHEBI:78528"/>
        <dbReference type="ChEBI" id="CHEBI:456215"/>
        <dbReference type="EC" id="6.1.1.5"/>
    </reaction>
</comment>
<gene>
    <name evidence="13" type="ORF">JSR02_00160</name>
</gene>
<feature type="domain" description="Methionyl/Valyl/Leucyl/Isoleucyl-tRNA synthetase anticodon-binding" evidence="12">
    <location>
        <begin position="536"/>
        <end position="622"/>
    </location>
</feature>
<keyword evidence="10" id="KW-1133">Transmembrane helix</keyword>
<dbReference type="GO" id="GO:0004822">
    <property type="term" value="F:isoleucine-tRNA ligase activity"/>
    <property type="evidence" value="ECO:0007669"/>
    <property type="project" value="UniProtKB-EC"/>
</dbReference>
<comment type="similarity">
    <text evidence="1">Belongs to the class-I aminoacyl-tRNA synthetase family. IleS type 1 subfamily.</text>
</comment>
<feature type="domain" description="Aminoacyl-tRNA synthetase class Ia" evidence="11">
    <location>
        <begin position="41"/>
        <end position="478"/>
    </location>
</feature>
<dbReference type="Pfam" id="PF00133">
    <property type="entry name" value="tRNA-synt_1"/>
    <property type="match status" value="1"/>
</dbReference>
<keyword evidence="2" id="KW-0963">Cytoplasm</keyword>
<reference evidence="13" key="2">
    <citation type="submission" date="2021-03" db="EMBL/GenBank/DDBJ databases">
        <title>Alternative transmission patterns in independently acquired nutritional co-symbionts of Dictyopharidae planthoppers.</title>
        <authorList>
            <person name="Michalik A."/>
            <person name="Lukasik P."/>
        </authorList>
    </citation>
    <scope>NUCLEOTIDE SEQUENCE</scope>
    <source>
        <strain evidence="13">DICMUL</strain>
    </source>
</reference>
<dbReference type="Gene3D" id="1.10.730.20">
    <property type="match status" value="1"/>
</dbReference>
<accession>A0A975AEJ8</accession>
<dbReference type="Proteomes" id="UP000663602">
    <property type="component" value="Chromosome"/>
</dbReference>
<dbReference type="InterPro" id="IPR050081">
    <property type="entry name" value="Ile-tRNA_ligase"/>
</dbReference>
<sequence>MNYYLNIFRNNFANLTIAKSYELFCICMWSTLFNDQLTYSARPLFTIHDGPPYANGQVHLGHMLNKIIKDTVIRKKLLLGYRVWYLPGWDCFGLPIEINIGANMSYCVYYRYAVSQVNLQRTSFITLGCFYNWDLYYCTVDLRVVFRELNAFYLLVNLGYVFVSKTYVDYCSECTSSVSHYETEEVHYVVGIQCFLLRSLAYFACCLLFVFGECIYIYSFATKCIFRGYCSVNFIKFVARYAYRVFKELVFVRGFCWRHKVALRAVFRYQVFLNTCLKVPNSDILSTVMFFPVATYGRFCKSVFSRPYWCISRQRTWGIPITLWYFRNYIVINSFKILKLLAVYGYRSWRRLTLAAKYWFFVKSVDVLDVWFDSGLTHYTVCLDQSRALLTLPVDLCVEGIDQHRGWFNSSYLTSVLLNTVTPFRGLLTHGFAVDQFHKKLSKSAGNFIPVSDVINRYSLELVRFVVVTSDYFKDISFCEEYFVTRAALRKKILNVIGFLTANTIDYPISFFPASLMLVDSNILAILAYLKLQVGYYDNCYHYHISFNLICDFLFNELSAKYLSIVKYRLYVLYKYSYLRLTCQYVLRYLLRELLLLLSPYLCFSIEAIWTSYFSGSVFSNMYMSSPFVLSHSDAGLMRELFILKAHCFSCCASYSNFYRLVIYTFNISIYTYRTHLPWFFNVFSVSVYYGSPAVHLFPFYSLSKCLRCWNYFPFVFNGFCRMCVTLLCNS</sequence>
<evidence type="ECO:0000256" key="10">
    <source>
        <dbReference type="SAM" id="Phobius"/>
    </source>
</evidence>
<dbReference type="InterPro" id="IPR001412">
    <property type="entry name" value="aa-tRNA-synth_I_CS"/>
</dbReference>
<feature type="transmembrane region" description="Helical" evidence="10">
    <location>
        <begin position="679"/>
        <end position="698"/>
    </location>
</feature>
<evidence type="ECO:0000313" key="14">
    <source>
        <dbReference type="Proteomes" id="UP000663602"/>
    </source>
</evidence>
<evidence type="ECO:0000256" key="1">
    <source>
        <dbReference type="ARBA" id="ARBA00006887"/>
    </source>
</evidence>
<dbReference type="PANTHER" id="PTHR42765:SF1">
    <property type="entry name" value="ISOLEUCINE--TRNA LIGASE, MITOCHONDRIAL"/>
    <property type="match status" value="1"/>
</dbReference>
<dbReference type="GO" id="GO:0005829">
    <property type="term" value="C:cytosol"/>
    <property type="evidence" value="ECO:0007669"/>
    <property type="project" value="TreeGrafter"/>
</dbReference>
<evidence type="ECO:0000256" key="7">
    <source>
        <dbReference type="ARBA" id="ARBA00023146"/>
    </source>
</evidence>
<name>A0A975AEJ8_9PROT</name>
<evidence type="ECO:0000256" key="2">
    <source>
        <dbReference type="ARBA" id="ARBA00022490"/>
    </source>
</evidence>
<dbReference type="GO" id="GO:0006428">
    <property type="term" value="P:isoleucyl-tRNA aminoacylation"/>
    <property type="evidence" value="ECO:0007669"/>
    <property type="project" value="TreeGrafter"/>
</dbReference>
<evidence type="ECO:0000256" key="9">
    <source>
        <dbReference type="RuleBase" id="RU363035"/>
    </source>
</evidence>
<dbReference type="EMBL" id="CP071410">
    <property type="protein sequence ID" value="QSW37868.1"/>
    <property type="molecule type" value="Genomic_DNA"/>
</dbReference>
<dbReference type="SUPFAM" id="SSF52374">
    <property type="entry name" value="Nucleotidylyl transferase"/>
    <property type="match status" value="1"/>
</dbReference>
<keyword evidence="10" id="KW-0472">Membrane</keyword>
<dbReference type="InterPro" id="IPR009080">
    <property type="entry name" value="tRNAsynth_Ia_anticodon-bd"/>
</dbReference>
<feature type="transmembrane region" description="Helical" evidence="10">
    <location>
        <begin position="594"/>
        <end position="614"/>
    </location>
</feature>
<dbReference type="InterPro" id="IPR013155">
    <property type="entry name" value="M/V/L/I-tRNA-synth_anticd-bd"/>
</dbReference>
<dbReference type="InterPro" id="IPR014729">
    <property type="entry name" value="Rossmann-like_a/b/a_fold"/>
</dbReference>
<evidence type="ECO:0000259" key="11">
    <source>
        <dbReference type="Pfam" id="PF00133"/>
    </source>
</evidence>
<evidence type="ECO:0000256" key="6">
    <source>
        <dbReference type="ARBA" id="ARBA00022917"/>
    </source>
</evidence>
<keyword evidence="10" id="KW-0812">Transmembrane</keyword>
<dbReference type="AlphaFoldDB" id="A0A975AEJ8"/>
<keyword evidence="5 9" id="KW-0067">ATP-binding</keyword>
<evidence type="ECO:0000256" key="5">
    <source>
        <dbReference type="ARBA" id="ARBA00022840"/>
    </source>
</evidence>
<organism evidence="13 14">
    <name type="scientific">Candidatus Vidania fulgoroideorum</name>
    <dbReference type="NCBI Taxonomy" id="881286"/>
    <lineage>
        <taxon>Bacteria</taxon>
        <taxon>Pseudomonadati</taxon>
        <taxon>Pseudomonadota</taxon>
        <taxon>Betaproteobacteria</taxon>
        <taxon>Candidatus Vidania</taxon>
    </lineage>
</organism>
<dbReference type="PROSITE" id="PS00178">
    <property type="entry name" value="AA_TRNA_LIGASE_I"/>
    <property type="match status" value="1"/>
</dbReference>
<dbReference type="GO" id="GO:0005524">
    <property type="term" value="F:ATP binding"/>
    <property type="evidence" value="ECO:0007669"/>
    <property type="project" value="UniProtKB-KW"/>
</dbReference>
<evidence type="ECO:0000256" key="8">
    <source>
        <dbReference type="ARBA" id="ARBA00048359"/>
    </source>
</evidence>
<keyword evidence="4 9" id="KW-0547">Nucleotide-binding</keyword>
<keyword evidence="7 9" id="KW-0030">Aminoacyl-tRNA synthetase</keyword>
<keyword evidence="6 9" id="KW-0648">Protein biosynthesis</keyword>
<evidence type="ECO:0000313" key="13">
    <source>
        <dbReference type="EMBL" id="QSW37868.1"/>
    </source>
</evidence>
<dbReference type="Gene3D" id="3.40.50.620">
    <property type="entry name" value="HUPs"/>
    <property type="match status" value="2"/>
</dbReference>
<keyword evidence="3 9" id="KW-0436">Ligase</keyword>
<dbReference type="Pfam" id="PF08264">
    <property type="entry name" value="Anticodon_1"/>
    <property type="match status" value="1"/>
</dbReference>
<reference evidence="13" key="1">
    <citation type="submission" date="2021-02" db="EMBL/GenBank/DDBJ databases">
        <authorList>
            <person name="Franco D."/>
        </authorList>
    </citation>
    <scope>NUCLEOTIDE SEQUENCE</scope>
    <source>
        <strain evidence="13">DICMUL</strain>
    </source>
</reference>